<sequence>MEFVPPPKFNIQLGRPPLWVNSTEWGFYGFKPTICALCCLKTHDILQFPKGNIFSAYQYKKRLKRELEQSLFRVLHSKFEKKHLEHYFEQSNMPQELSMEDKLSKLLE</sequence>
<proteinExistence type="predicted"/>
<name>A0A498J1P3_MALDO</name>
<dbReference type="EMBL" id="RDQH01000335">
    <property type="protein sequence ID" value="RXH88477.1"/>
    <property type="molecule type" value="Genomic_DNA"/>
</dbReference>
<evidence type="ECO:0000313" key="2">
    <source>
        <dbReference type="Proteomes" id="UP000290289"/>
    </source>
</evidence>
<dbReference type="Proteomes" id="UP000290289">
    <property type="component" value="Chromosome 9"/>
</dbReference>
<comment type="caution">
    <text evidence="1">The sequence shown here is derived from an EMBL/GenBank/DDBJ whole genome shotgun (WGS) entry which is preliminary data.</text>
</comment>
<protein>
    <submittedName>
        <fullName evidence="1">Uncharacterized protein</fullName>
    </submittedName>
</protein>
<dbReference type="AlphaFoldDB" id="A0A498J1P3"/>
<organism evidence="1 2">
    <name type="scientific">Malus domestica</name>
    <name type="common">Apple</name>
    <name type="synonym">Pyrus malus</name>
    <dbReference type="NCBI Taxonomy" id="3750"/>
    <lineage>
        <taxon>Eukaryota</taxon>
        <taxon>Viridiplantae</taxon>
        <taxon>Streptophyta</taxon>
        <taxon>Embryophyta</taxon>
        <taxon>Tracheophyta</taxon>
        <taxon>Spermatophyta</taxon>
        <taxon>Magnoliopsida</taxon>
        <taxon>eudicotyledons</taxon>
        <taxon>Gunneridae</taxon>
        <taxon>Pentapetalae</taxon>
        <taxon>rosids</taxon>
        <taxon>fabids</taxon>
        <taxon>Rosales</taxon>
        <taxon>Rosaceae</taxon>
        <taxon>Amygdaloideae</taxon>
        <taxon>Maleae</taxon>
        <taxon>Malus</taxon>
    </lineage>
</organism>
<accession>A0A498J1P3</accession>
<evidence type="ECO:0000313" key="1">
    <source>
        <dbReference type="EMBL" id="RXH88477.1"/>
    </source>
</evidence>
<gene>
    <name evidence="1" type="ORF">DVH24_000076</name>
</gene>
<keyword evidence="2" id="KW-1185">Reference proteome</keyword>
<reference evidence="1 2" key="1">
    <citation type="submission" date="2018-10" db="EMBL/GenBank/DDBJ databases">
        <title>A high-quality apple genome assembly.</title>
        <authorList>
            <person name="Hu J."/>
        </authorList>
    </citation>
    <scope>NUCLEOTIDE SEQUENCE [LARGE SCALE GENOMIC DNA]</scope>
    <source>
        <strain evidence="2">cv. HFTH1</strain>
        <tissue evidence="1">Young leaf</tissue>
    </source>
</reference>